<feature type="region of interest" description="Disordered" evidence="1">
    <location>
        <begin position="60"/>
        <end position="80"/>
    </location>
</feature>
<protein>
    <recommendedName>
        <fullName evidence="2">Putative regulatory protein FmdB zinc ribbon domain-containing protein</fullName>
    </recommendedName>
</protein>
<evidence type="ECO:0000259" key="2">
    <source>
        <dbReference type="SMART" id="SM00834"/>
    </source>
</evidence>
<dbReference type="PANTHER" id="PTHR34404">
    <property type="entry name" value="REGULATORY PROTEIN, FMDB FAMILY"/>
    <property type="match status" value="1"/>
</dbReference>
<sequence>MPIYEYKCDLCNCLWEEIEKFSDPALTYCKGCETEGGVHRLIPGQLNFILKGDGWYKDGYSSSRTSEGVDPGEAQVTTDH</sequence>
<dbReference type="PANTHER" id="PTHR34404:SF2">
    <property type="entry name" value="CONSERVED SERINE RICH PROTEIN"/>
    <property type="match status" value="1"/>
</dbReference>
<name>A0A382BM50_9ZZZZ</name>
<evidence type="ECO:0000313" key="3">
    <source>
        <dbReference type="EMBL" id="SVB14372.1"/>
    </source>
</evidence>
<reference evidence="3" key="1">
    <citation type="submission" date="2018-05" db="EMBL/GenBank/DDBJ databases">
        <authorList>
            <person name="Lanie J.A."/>
            <person name="Ng W.-L."/>
            <person name="Kazmierczak K.M."/>
            <person name="Andrzejewski T.M."/>
            <person name="Davidsen T.M."/>
            <person name="Wayne K.J."/>
            <person name="Tettelin H."/>
            <person name="Glass J.I."/>
            <person name="Rusch D."/>
            <person name="Podicherti R."/>
            <person name="Tsui H.-C.T."/>
            <person name="Winkler M.E."/>
        </authorList>
    </citation>
    <scope>NUCLEOTIDE SEQUENCE</scope>
</reference>
<dbReference type="NCBIfam" id="TIGR02605">
    <property type="entry name" value="CxxC_CxxC_SSSS"/>
    <property type="match status" value="1"/>
</dbReference>
<gene>
    <name evidence="3" type="ORF">METZ01_LOCUS167226</name>
</gene>
<organism evidence="3">
    <name type="scientific">marine metagenome</name>
    <dbReference type="NCBI Taxonomy" id="408172"/>
    <lineage>
        <taxon>unclassified sequences</taxon>
        <taxon>metagenomes</taxon>
        <taxon>ecological metagenomes</taxon>
    </lineage>
</organism>
<evidence type="ECO:0000256" key="1">
    <source>
        <dbReference type="SAM" id="MobiDB-lite"/>
    </source>
</evidence>
<accession>A0A382BM50</accession>
<feature type="domain" description="Putative regulatory protein FmdB zinc ribbon" evidence="2">
    <location>
        <begin position="1"/>
        <end position="43"/>
    </location>
</feature>
<dbReference type="SMART" id="SM00834">
    <property type="entry name" value="CxxC_CXXC_SSSS"/>
    <property type="match status" value="1"/>
</dbReference>
<dbReference type="EMBL" id="UINC01030266">
    <property type="protein sequence ID" value="SVB14372.1"/>
    <property type="molecule type" value="Genomic_DNA"/>
</dbReference>
<proteinExistence type="predicted"/>
<dbReference type="InterPro" id="IPR013429">
    <property type="entry name" value="Regulatory_FmdB_Zinc_ribbon"/>
</dbReference>
<dbReference type="AlphaFoldDB" id="A0A382BM50"/>
<dbReference type="Pfam" id="PF09723">
    <property type="entry name" value="Zn_ribbon_8"/>
    <property type="match status" value="1"/>
</dbReference>